<evidence type="ECO:0000256" key="1">
    <source>
        <dbReference type="SAM" id="MobiDB-lite"/>
    </source>
</evidence>
<protein>
    <recommendedName>
        <fullName evidence="4">Reverse transcriptase Ty1/copia-type domain-containing protein</fullName>
    </recommendedName>
</protein>
<accession>A0ABQ9HZK1</accession>
<name>A0ABQ9HZK1_9NEOP</name>
<dbReference type="Proteomes" id="UP001159363">
    <property type="component" value="Chromosome 3"/>
</dbReference>
<sequence length="407" mass="45637">MDFQDKEGWPKEGKTSRKRLSRRASKQCVCTSGKITNHLSLLITIALSRKWEIRQLDVPTAFLNGYVDDIYIKIPDGVKNEPGSAQVEEKSVRSALSTWEMEREISQHHEDTWYEEVSQREKTQVENFIRLLKGEFKAKDLGILSEFLRTMMEMNFINKILSKFNMIFCKGVNTPLVFDFQVDTEEPANEKFMFQQLIGSLMYVATVSRPDISYSVCYLSIFLNKPTEQLWKAGKRDLCLTFKPSSDDKLICYSDSDWAGDKLDRKSVSGCVLLHGKNTILWGSRKQGTVALSTAEAEYIACATTACDLVYLQGVLQDLQSATSTPVLLTDNQSAIDMAESCKNKALNIPNEDMKSNFVVLVSASRLLVLLCLGLLAGARGSTSLLLGRVARTSFCTTHFCSLGDST</sequence>
<keyword evidence="3" id="KW-1185">Reference proteome</keyword>
<dbReference type="CDD" id="cd09272">
    <property type="entry name" value="RNase_HI_RT_Ty1"/>
    <property type="match status" value="1"/>
</dbReference>
<evidence type="ECO:0000313" key="2">
    <source>
        <dbReference type="EMBL" id="KAJ8889827.1"/>
    </source>
</evidence>
<dbReference type="EMBL" id="JARBHB010000003">
    <property type="protein sequence ID" value="KAJ8889827.1"/>
    <property type="molecule type" value="Genomic_DNA"/>
</dbReference>
<evidence type="ECO:0008006" key="4">
    <source>
        <dbReference type="Google" id="ProtNLM"/>
    </source>
</evidence>
<feature type="region of interest" description="Disordered" evidence="1">
    <location>
        <begin position="1"/>
        <end position="20"/>
    </location>
</feature>
<gene>
    <name evidence="2" type="ORF">PR048_009331</name>
</gene>
<dbReference type="PANTHER" id="PTHR11439:SF483">
    <property type="entry name" value="PEPTIDE SYNTHASE GLIP-LIKE, PUTATIVE (AFU_ORTHOLOGUE AFUA_3G12920)-RELATED"/>
    <property type="match status" value="1"/>
</dbReference>
<reference evidence="2 3" key="1">
    <citation type="submission" date="2023-02" db="EMBL/GenBank/DDBJ databases">
        <title>LHISI_Scaffold_Assembly.</title>
        <authorList>
            <person name="Stuart O.P."/>
            <person name="Cleave R."/>
            <person name="Magrath M.J.L."/>
            <person name="Mikheyev A.S."/>
        </authorList>
    </citation>
    <scope>NUCLEOTIDE SEQUENCE [LARGE SCALE GENOMIC DNA]</scope>
    <source>
        <strain evidence="2">Daus_M_001</strain>
        <tissue evidence="2">Leg muscle</tissue>
    </source>
</reference>
<comment type="caution">
    <text evidence="2">The sequence shown here is derived from an EMBL/GenBank/DDBJ whole genome shotgun (WGS) entry which is preliminary data.</text>
</comment>
<organism evidence="2 3">
    <name type="scientific">Dryococelus australis</name>
    <dbReference type="NCBI Taxonomy" id="614101"/>
    <lineage>
        <taxon>Eukaryota</taxon>
        <taxon>Metazoa</taxon>
        <taxon>Ecdysozoa</taxon>
        <taxon>Arthropoda</taxon>
        <taxon>Hexapoda</taxon>
        <taxon>Insecta</taxon>
        <taxon>Pterygota</taxon>
        <taxon>Neoptera</taxon>
        <taxon>Polyneoptera</taxon>
        <taxon>Phasmatodea</taxon>
        <taxon>Verophasmatodea</taxon>
        <taxon>Anareolatae</taxon>
        <taxon>Phasmatidae</taxon>
        <taxon>Eurycanthinae</taxon>
        <taxon>Dryococelus</taxon>
    </lineage>
</organism>
<dbReference type="PANTHER" id="PTHR11439">
    <property type="entry name" value="GAG-POL-RELATED RETROTRANSPOSON"/>
    <property type="match status" value="1"/>
</dbReference>
<evidence type="ECO:0000313" key="3">
    <source>
        <dbReference type="Proteomes" id="UP001159363"/>
    </source>
</evidence>
<proteinExistence type="predicted"/>
<feature type="compositionally biased region" description="Basic and acidic residues" evidence="1">
    <location>
        <begin position="1"/>
        <end position="15"/>
    </location>
</feature>